<keyword evidence="1" id="KW-1133">Transmembrane helix</keyword>
<proteinExistence type="predicted"/>
<organism evidence="2 3">
    <name type="scientific">Liparis tanakae</name>
    <name type="common">Tanaka's snailfish</name>
    <dbReference type="NCBI Taxonomy" id="230148"/>
    <lineage>
        <taxon>Eukaryota</taxon>
        <taxon>Metazoa</taxon>
        <taxon>Chordata</taxon>
        <taxon>Craniata</taxon>
        <taxon>Vertebrata</taxon>
        <taxon>Euteleostomi</taxon>
        <taxon>Actinopterygii</taxon>
        <taxon>Neopterygii</taxon>
        <taxon>Teleostei</taxon>
        <taxon>Neoteleostei</taxon>
        <taxon>Acanthomorphata</taxon>
        <taxon>Eupercaria</taxon>
        <taxon>Perciformes</taxon>
        <taxon>Cottioidei</taxon>
        <taxon>Cottales</taxon>
        <taxon>Liparidae</taxon>
        <taxon>Liparis</taxon>
    </lineage>
</organism>
<sequence>MRHFSVELGTYSDDIAGLGREEAGSLGRHHLRDGHVGITTLARSWHLLRLSLDTMLPIFLALTFSWCVTMGLAKFFTAIWTALITPWMSFLRGLQALGGVSFRYPRNWMMLRR</sequence>
<comment type="caution">
    <text evidence="2">The sequence shown here is derived from an EMBL/GenBank/DDBJ whole genome shotgun (WGS) entry which is preliminary data.</text>
</comment>
<evidence type="ECO:0000256" key="1">
    <source>
        <dbReference type="SAM" id="Phobius"/>
    </source>
</evidence>
<evidence type="ECO:0000313" key="2">
    <source>
        <dbReference type="EMBL" id="TNN33002.1"/>
    </source>
</evidence>
<feature type="transmembrane region" description="Helical" evidence="1">
    <location>
        <begin position="54"/>
        <end position="73"/>
    </location>
</feature>
<name>A0A4Z2EXM5_9TELE</name>
<protein>
    <submittedName>
        <fullName evidence="2">Uncharacterized protein</fullName>
    </submittedName>
</protein>
<reference evidence="2 3" key="1">
    <citation type="submission" date="2019-03" db="EMBL/GenBank/DDBJ databases">
        <title>First draft genome of Liparis tanakae, snailfish: a comprehensive survey of snailfish specific genes.</title>
        <authorList>
            <person name="Kim W."/>
            <person name="Song I."/>
            <person name="Jeong J.-H."/>
            <person name="Kim D."/>
            <person name="Kim S."/>
            <person name="Ryu S."/>
            <person name="Song J.Y."/>
            <person name="Lee S.K."/>
        </authorList>
    </citation>
    <scope>NUCLEOTIDE SEQUENCE [LARGE SCALE GENOMIC DNA]</scope>
    <source>
        <tissue evidence="2">Muscle</tissue>
    </source>
</reference>
<evidence type="ECO:0000313" key="3">
    <source>
        <dbReference type="Proteomes" id="UP000314294"/>
    </source>
</evidence>
<keyword evidence="1" id="KW-0472">Membrane</keyword>
<keyword evidence="3" id="KW-1185">Reference proteome</keyword>
<gene>
    <name evidence="2" type="ORF">EYF80_056837</name>
</gene>
<accession>A0A4Z2EXM5</accession>
<dbReference type="AlphaFoldDB" id="A0A4Z2EXM5"/>
<dbReference type="EMBL" id="SRLO01002393">
    <property type="protein sequence ID" value="TNN33002.1"/>
    <property type="molecule type" value="Genomic_DNA"/>
</dbReference>
<keyword evidence="1" id="KW-0812">Transmembrane</keyword>
<dbReference type="Proteomes" id="UP000314294">
    <property type="component" value="Unassembled WGS sequence"/>
</dbReference>